<proteinExistence type="predicted"/>
<dbReference type="STRING" id="947166.A0A1D1VJY0"/>
<name>A0A1D1VJY0_RAMVA</name>
<evidence type="ECO:0008006" key="3">
    <source>
        <dbReference type="Google" id="ProtNLM"/>
    </source>
</evidence>
<reference evidence="1 2" key="1">
    <citation type="journal article" date="2016" name="Nat. Commun.">
        <title>Extremotolerant tardigrade genome and improved radiotolerance of human cultured cells by tardigrade-unique protein.</title>
        <authorList>
            <person name="Hashimoto T."/>
            <person name="Horikawa D.D."/>
            <person name="Saito Y."/>
            <person name="Kuwahara H."/>
            <person name="Kozuka-Hata H."/>
            <person name="Shin-I T."/>
            <person name="Minakuchi Y."/>
            <person name="Ohishi K."/>
            <person name="Motoyama A."/>
            <person name="Aizu T."/>
            <person name="Enomoto A."/>
            <person name="Kondo K."/>
            <person name="Tanaka S."/>
            <person name="Hara Y."/>
            <person name="Koshikawa S."/>
            <person name="Sagara H."/>
            <person name="Miura T."/>
            <person name="Yokobori S."/>
            <person name="Miyagawa K."/>
            <person name="Suzuki Y."/>
            <person name="Kubo T."/>
            <person name="Oyama M."/>
            <person name="Kohara Y."/>
            <person name="Fujiyama A."/>
            <person name="Arakawa K."/>
            <person name="Katayama T."/>
            <person name="Toyoda A."/>
            <person name="Kunieda T."/>
        </authorList>
    </citation>
    <scope>NUCLEOTIDE SEQUENCE [LARGE SCALE GENOMIC DNA]</scope>
    <source>
        <strain evidence="1 2">YOKOZUNA-1</strain>
    </source>
</reference>
<dbReference type="AlphaFoldDB" id="A0A1D1VJY0"/>
<protein>
    <recommendedName>
        <fullName evidence="3">RNA transcription, translation and transport factor protein</fullName>
    </recommendedName>
</protein>
<organism evidence="1 2">
    <name type="scientific">Ramazzottius varieornatus</name>
    <name type="common">Water bear</name>
    <name type="synonym">Tardigrade</name>
    <dbReference type="NCBI Taxonomy" id="947166"/>
    <lineage>
        <taxon>Eukaryota</taxon>
        <taxon>Metazoa</taxon>
        <taxon>Ecdysozoa</taxon>
        <taxon>Tardigrada</taxon>
        <taxon>Eutardigrada</taxon>
        <taxon>Parachela</taxon>
        <taxon>Hypsibioidea</taxon>
        <taxon>Ramazzottiidae</taxon>
        <taxon>Ramazzottius</taxon>
    </lineage>
</organism>
<accession>A0A1D1VJY0</accession>
<keyword evidence="2" id="KW-1185">Reference proteome</keyword>
<sequence length="237" mass="26228">MTTRKILAVGYPEAKHFALNDETKVRRLVVWLEDNIFNTELPQDFLDNLRNVSHPQWTQLFQEYLITCQCPVDPVAERTAAIDWLLREALRLIAPLQNGNAAGDQAMSNGDGQATTIDPTSPEFQQGVNKLAAMLKMPTHPDASVTFKAVANLMERLAGGNEYHGSNDPSAFQVTLNEIALGFETADKGLTDACKILRLLHIDQMRKLQTQMDHALVAVQSITADPKTNSDLGKIGF</sequence>
<dbReference type="OrthoDB" id="514167at2759"/>
<dbReference type="EMBL" id="BDGG01000005">
    <property type="protein sequence ID" value="GAU99223.1"/>
    <property type="molecule type" value="Genomic_DNA"/>
</dbReference>
<dbReference type="InterPro" id="IPR019265">
    <property type="entry name" value="RTRAF"/>
</dbReference>
<gene>
    <name evidence="1" type="primary">RvY_10255-1</name>
    <name evidence="1" type="synonym">RvY_10255.1</name>
    <name evidence="1" type="ORF">RvY_10255</name>
</gene>
<dbReference type="Pfam" id="PF10036">
    <property type="entry name" value="RLL"/>
    <property type="match status" value="1"/>
</dbReference>
<dbReference type="Proteomes" id="UP000186922">
    <property type="component" value="Unassembled WGS sequence"/>
</dbReference>
<evidence type="ECO:0000313" key="1">
    <source>
        <dbReference type="EMBL" id="GAU99223.1"/>
    </source>
</evidence>
<comment type="caution">
    <text evidence="1">The sequence shown here is derived from an EMBL/GenBank/DDBJ whole genome shotgun (WGS) entry which is preliminary data.</text>
</comment>
<dbReference type="PANTHER" id="PTHR15924">
    <property type="entry name" value="CLE"/>
    <property type="match status" value="1"/>
</dbReference>
<evidence type="ECO:0000313" key="2">
    <source>
        <dbReference type="Proteomes" id="UP000186922"/>
    </source>
</evidence>